<dbReference type="OrthoDB" id="406773at2759"/>
<gene>
    <name evidence="2" type="ORF">KFL_000070560</name>
</gene>
<sequence>MMEVPRTFPAGCPRGTYLCFIALGAVLLFALYLLQFSSANNSALLLFFSSPPNSSPSLHAEIAELRKEQQSHQAQMRALRALLGALSCKVQGVGPTGGFCLSVESPGESPGLNKVDEGYAKVLGELFAGQSVLDVGTGLGNYGRWFKEHAPTVAWTGVDGAENIEEVTGGWVKFADFTEELRLPKADWVMSIEVGEHLPKQFEDVFVDNLCGLAKAGVVVTWARPGQLGYAHVNEKSFEDVKQMFVSRGMSPDEGTGQRLREVAGVPWLETNTQVFRWERT</sequence>
<reference evidence="2 3" key="1">
    <citation type="journal article" date="2014" name="Nat. Commun.">
        <title>Klebsormidium flaccidum genome reveals primary factors for plant terrestrial adaptation.</title>
        <authorList>
            <person name="Hori K."/>
            <person name="Maruyama F."/>
            <person name="Fujisawa T."/>
            <person name="Togashi T."/>
            <person name="Yamamoto N."/>
            <person name="Seo M."/>
            <person name="Sato S."/>
            <person name="Yamada T."/>
            <person name="Mori H."/>
            <person name="Tajima N."/>
            <person name="Moriyama T."/>
            <person name="Ikeuchi M."/>
            <person name="Watanabe M."/>
            <person name="Wada H."/>
            <person name="Kobayashi K."/>
            <person name="Saito M."/>
            <person name="Masuda T."/>
            <person name="Sasaki-Sekimoto Y."/>
            <person name="Mashiguchi K."/>
            <person name="Awai K."/>
            <person name="Shimojima M."/>
            <person name="Masuda S."/>
            <person name="Iwai M."/>
            <person name="Nobusawa T."/>
            <person name="Narise T."/>
            <person name="Kondo S."/>
            <person name="Saito H."/>
            <person name="Sato R."/>
            <person name="Murakawa M."/>
            <person name="Ihara Y."/>
            <person name="Oshima-Yamada Y."/>
            <person name="Ohtaka K."/>
            <person name="Satoh M."/>
            <person name="Sonobe K."/>
            <person name="Ishii M."/>
            <person name="Ohtani R."/>
            <person name="Kanamori-Sato M."/>
            <person name="Honoki R."/>
            <person name="Miyazaki D."/>
            <person name="Mochizuki H."/>
            <person name="Umetsu J."/>
            <person name="Higashi K."/>
            <person name="Shibata D."/>
            <person name="Kamiya Y."/>
            <person name="Sato N."/>
            <person name="Nakamura Y."/>
            <person name="Tabata S."/>
            <person name="Ida S."/>
            <person name="Kurokawa K."/>
            <person name="Ohta H."/>
        </authorList>
    </citation>
    <scope>NUCLEOTIDE SEQUENCE [LARGE SCALE GENOMIC DNA]</scope>
    <source>
        <strain evidence="2 3">NIES-2285</strain>
    </source>
</reference>
<dbReference type="Gene3D" id="3.40.50.150">
    <property type="entry name" value="Vaccinia Virus protein VP39"/>
    <property type="match status" value="1"/>
</dbReference>
<dbReference type="InterPro" id="IPR029063">
    <property type="entry name" value="SAM-dependent_MTases_sf"/>
</dbReference>
<accession>A0A1Y1HQH8</accession>
<dbReference type="SUPFAM" id="SSF53335">
    <property type="entry name" value="S-adenosyl-L-methionine-dependent methyltransferases"/>
    <property type="match status" value="1"/>
</dbReference>
<dbReference type="EMBL" id="DF236956">
    <property type="protein sequence ID" value="GAQ78088.1"/>
    <property type="molecule type" value="Genomic_DNA"/>
</dbReference>
<protein>
    <recommendedName>
        <fullName evidence="4">Methyltransferase type 11 domain-containing protein</fullName>
    </recommendedName>
</protein>
<name>A0A1Y1HQH8_KLENI</name>
<keyword evidence="1" id="KW-0812">Transmembrane</keyword>
<evidence type="ECO:0008006" key="4">
    <source>
        <dbReference type="Google" id="ProtNLM"/>
    </source>
</evidence>
<evidence type="ECO:0000313" key="3">
    <source>
        <dbReference type="Proteomes" id="UP000054558"/>
    </source>
</evidence>
<evidence type="ECO:0000313" key="2">
    <source>
        <dbReference type="EMBL" id="GAQ78088.1"/>
    </source>
</evidence>
<keyword evidence="3" id="KW-1185">Reference proteome</keyword>
<keyword evidence="1" id="KW-0472">Membrane</keyword>
<evidence type="ECO:0000256" key="1">
    <source>
        <dbReference type="SAM" id="Phobius"/>
    </source>
</evidence>
<dbReference type="AlphaFoldDB" id="A0A1Y1HQH8"/>
<dbReference type="OMA" id="ECEKGAN"/>
<feature type="transmembrane region" description="Helical" evidence="1">
    <location>
        <begin position="15"/>
        <end position="34"/>
    </location>
</feature>
<proteinExistence type="predicted"/>
<dbReference type="Proteomes" id="UP000054558">
    <property type="component" value="Unassembled WGS sequence"/>
</dbReference>
<keyword evidence="1" id="KW-1133">Transmembrane helix</keyword>
<organism evidence="2 3">
    <name type="scientific">Klebsormidium nitens</name>
    <name type="common">Green alga</name>
    <name type="synonym">Ulothrix nitens</name>
    <dbReference type="NCBI Taxonomy" id="105231"/>
    <lineage>
        <taxon>Eukaryota</taxon>
        <taxon>Viridiplantae</taxon>
        <taxon>Streptophyta</taxon>
        <taxon>Klebsormidiophyceae</taxon>
        <taxon>Klebsormidiales</taxon>
        <taxon>Klebsormidiaceae</taxon>
        <taxon>Klebsormidium</taxon>
    </lineage>
</organism>